<evidence type="ECO:0000256" key="1">
    <source>
        <dbReference type="ARBA" id="ARBA00010141"/>
    </source>
</evidence>
<protein>
    <submittedName>
        <fullName evidence="13">6-phospho-beta-glucosidase</fullName>
    </submittedName>
</protein>
<dbReference type="EMBL" id="RBWV01000017">
    <property type="protein sequence ID" value="RKS68026.1"/>
    <property type="molecule type" value="Genomic_DNA"/>
</dbReference>
<evidence type="ECO:0000313" key="13">
    <source>
        <dbReference type="EMBL" id="RKS68026.1"/>
    </source>
</evidence>
<evidence type="ECO:0000256" key="6">
    <source>
        <dbReference type="ARBA" id="ARBA00023295"/>
    </source>
</evidence>
<keyword evidence="14" id="KW-1185">Reference proteome</keyword>
<dbReference type="RefSeq" id="WP_121195213.1">
    <property type="nucleotide sequence ID" value="NZ_RBWV01000017.1"/>
</dbReference>
<feature type="binding site" evidence="9">
    <location>
        <position position="166"/>
    </location>
    <ligand>
        <name>Mn(2+)</name>
        <dbReference type="ChEBI" id="CHEBI:29035"/>
    </ligand>
</feature>
<keyword evidence="9" id="KW-0170">Cobalt</keyword>
<dbReference type="InParanoid" id="A0A420XK71"/>
<organism evidence="13 14">
    <name type="scientific">Motilibacter peucedani</name>
    <dbReference type="NCBI Taxonomy" id="598650"/>
    <lineage>
        <taxon>Bacteria</taxon>
        <taxon>Bacillati</taxon>
        <taxon>Actinomycetota</taxon>
        <taxon>Actinomycetes</taxon>
        <taxon>Motilibacterales</taxon>
        <taxon>Motilibacteraceae</taxon>
        <taxon>Motilibacter</taxon>
    </lineage>
</organism>
<dbReference type="PANTHER" id="PTHR32092">
    <property type="entry name" value="6-PHOSPHO-BETA-GLUCOSIDASE-RELATED"/>
    <property type="match status" value="1"/>
</dbReference>
<comment type="similarity">
    <text evidence="1 11">Belongs to the glycosyl hydrolase 4 family.</text>
</comment>
<evidence type="ECO:0000256" key="2">
    <source>
        <dbReference type="ARBA" id="ARBA00022723"/>
    </source>
</evidence>
<evidence type="ECO:0000256" key="4">
    <source>
        <dbReference type="ARBA" id="ARBA00023027"/>
    </source>
</evidence>
<name>A0A420XK71_9ACTN</name>
<dbReference type="InterPro" id="IPR019802">
    <property type="entry name" value="GlycHydrolase_4_CS"/>
</dbReference>
<evidence type="ECO:0000256" key="11">
    <source>
        <dbReference type="RuleBase" id="RU361152"/>
    </source>
</evidence>
<evidence type="ECO:0000256" key="5">
    <source>
        <dbReference type="ARBA" id="ARBA00023211"/>
    </source>
</evidence>
<dbReference type="SUPFAM" id="SSF56327">
    <property type="entry name" value="LDH C-terminal domain-like"/>
    <property type="match status" value="1"/>
</dbReference>
<dbReference type="PANTHER" id="PTHR32092:SF5">
    <property type="entry name" value="6-PHOSPHO-BETA-GLUCOSIDASE"/>
    <property type="match status" value="1"/>
</dbReference>
<dbReference type="GO" id="GO:0046872">
    <property type="term" value="F:metal ion binding"/>
    <property type="evidence" value="ECO:0007669"/>
    <property type="project" value="UniProtKB-KW"/>
</dbReference>
<dbReference type="Gene3D" id="3.90.110.10">
    <property type="entry name" value="Lactate dehydrogenase/glycoside hydrolase, family 4, C-terminal"/>
    <property type="match status" value="1"/>
</dbReference>
<dbReference type="SUPFAM" id="SSF51735">
    <property type="entry name" value="NAD(P)-binding Rossmann-fold domains"/>
    <property type="match status" value="1"/>
</dbReference>
<dbReference type="PROSITE" id="PS01324">
    <property type="entry name" value="GLYCOSYL_HYDROL_F4"/>
    <property type="match status" value="1"/>
</dbReference>
<dbReference type="Pfam" id="PF02056">
    <property type="entry name" value="Glyco_hydro_4"/>
    <property type="match status" value="1"/>
</dbReference>
<dbReference type="InterPro" id="IPR015955">
    <property type="entry name" value="Lactate_DH/Glyco_Ohase_4_C"/>
</dbReference>
<keyword evidence="2 9" id="KW-0479">Metal-binding</keyword>
<dbReference type="InterPro" id="IPR001088">
    <property type="entry name" value="Glyco_hydro_4"/>
</dbReference>
<feature type="active site" description="Proton donor" evidence="7">
    <location>
        <position position="167"/>
    </location>
</feature>
<feature type="binding site" evidence="9">
    <location>
        <position position="199"/>
    </location>
    <ligand>
        <name>Mn(2+)</name>
        <dbReference type="ChEBI" id="CHEBI:29035"/>
    </ligand>
</feature>
<feature type="site" description="Increases basicity of active site Tyr" evidence="10">
    <location>
        <position position="107"/>
    </location>
</feature>
<feature type="active site" description="Proton acceptor" evidence="7">
    <location>
        <position position="248"/>
    </location>
</feature>
<feature type="binding site" evidence="8">
    <location>
        <position position="91"/>
    </location>
    <ligand>
        <name>substrate</name>
    </ligand>
</feature>
<dbReference type="GO" id="GO:0004553">
    <property type="term" value="F:hydrolase activity, hydrolyzing O-glycosyl compounds"/>
    <property type="evidence" value="ECO:0007669"/>
    <property type="project" value="InterPro"/>
</dbReference>
<comment type="caution">
    <text evidence="13">The sequence shown here is derived from an EMBL/GenBank/DDBJ whole genome shotgun (WGS) entry which is preliminary data.</text>
</comment>
<keyword evidence="3 11" id="KW-0378">Hydrolase</keyword>
<proteinExistence type="inferred from homology"/>
<dbReference type="OrthoDB" id="9767022at2"/>
<evidence type="ECO:0000256" key="7">
    <source>
        <dbReference type="PIRSR" id="PIRSR601088-1"/>
    </source>
</evidence>
<keyword evidence="5 9" id="KW-0464">Manganese</keyword>
<evidence type="ECO:0000256" key="10">
    <source>
        <dbReference type="PIRSR" id="PIRSR601088-4"/>
    </source>
</evidence>
<comment type="cofactor">
    <cofactor evidence="11">
        <name>NAD(+)</name>
        <dbReference type="ChEBI" id="CHEBI:57540"/>
    </cofactor>
    <text evidence="11">Binds 1 NAD(+) per subunit.</text>
</comment>
<dbReference type="GO" id="GO:0016616">
    <property type="term" value="F:oxidoreductase activity, acting on the CH-OH group of donors, NAD or NADP as acceptor"/>
    <property type="evidence" value="ECO:0007669"/>
    <property type="project" value="InterPro"/>
</dbReference>
<evidence type="ECO:0000256" key="8">
    <source>
        <dbReference type="PIRSR" id="PIRSR601088-2"/>
    </source>
</evidence>
<keyword evidence="6 11" id="KW-0326">Glycosidase</keyword>
<sequence length="441" mass="45680">MRLAVVGGGGFRVPLVHRALLGQRPGAPEVDEVVLHDPDSARLRTVAAVLEGLGEGRRGGPRVRLAADLDDALTGADAVFSAMRVGGTAGRVHDERVALGLGVLGQETVGAGGLAYALRTVPVALDLAERVARLAPDAWVVNFTNPAGIVTQAMSQVLGDRVIGICDSPSALARRAARAAGADSAAAAEAVAGYAGLNHLGWLRSLEVGGTDVLPGLLADTAALESFEEGRLFGAPWLRSLGALPNEYLWYYYAAEQAHASVRSAAATRGEVVAAQQESFYSRAAGAPPARALELWLETLQAREETYFAEGRDAGEARDPAEVEGEGYEGVALALLGALSGRGQRRLVLDVRNGSTLGFLPPDAVVEVSCTVDEHGARPLPAPPLGLHEQALVSAVKASEYAVVEAATTGSREAAVRAFAFHPLVGSVARAEALADAYLGA</sequence>
<dbReference type="Proteomes" id="UP000281955">
    <property type="component" value="Unassembled WGS sequence"/>
</dbReference>
<dbReference type="PRINTS" id="PR00732">
    <property type="entry name" value="GLHYDRLASE4"/>
</dbReference>
<evidence type="ECO:0000256" key="9">
    <source>
        <dbReference type="PIRSR" id="PIRSR601088-3"/>
    </source>
</evidence>
<evidence type="ECO:0000256" key="3">
    <source>
        <dbReference type="ARBA" id="ARBA00022801"/>
    </source>
</evidence>
<accession>A0A420XK71</accession>
<evidence type="ECO:0000259" key="12">
    <source>
        <dbReference type="Pfam" id="PF11975"/>
    </source>
</evidence>
<feature type="domain" description="Glycosyl hydrolase family 4 C-terminal" evidence="12">
    <location>
        <begin position="194"/>
        <end position="425"/>
    </location>
</feature>
<keyword evidence="4 11" id="KW-0520">NAD</keyword>
<evidence type="ECO:0000313" key="14">
    <source>
        <dbReference type="Proteomes" id="UP000281955"/>
    </source>
</evidence>
<dbReference type="AlphaFoldDB" id="A0A420XK71"/>
<reference evidence="13 14" key="1">
    <citation type="submission" date="2018-10" db="EMBL/GenBank/DDBJ databases">
        <title>Genomic Encyclopedia of Archaeal and Bacterial Type Strains, Phase II (KMG-II): from individual species to whole genera.</title>
        <authorList>
            <person name="Goeker M."/>
        </authorList>
    </citation>
    <scope>NUCLEOTIDE SEQUENCE [LARGE SCALE GENOMIC DNA]</scope>
    <source>
        <strain evidence="13 14">RP-AC37</strain>
    </source>
</reference>
<dbReference type="Pfam" id="PF11975">
    <property type="entry name" value="Glyco_hydro_4C"/>
    <property type="match status" value="1"/>
</dbReference>
<keyword evidence="9" id="KW-0408">Iron</keyword>
<dbReference type="GO" id="GO:0005975">
    <property type="term" value="P:carbohydrate metabolic process"/>
    <property type="evidence" value="ECO:0007669"/>
    <property type="project" value="InterPro"/>
</dbReference>
<feature type="binding site" evidence="8">
    <location>
        <position position="145"/>
    </location>
    <ligand>
        <name>substrate</name>
    </ligand>
</feature>
<dbReference type="Gene3D" id="3.40.50.720">
    <property type="entry name" value="NAD(P)-binding Rossmann-like Domain"/>
    <property type="match status" value="1"/>
</dbReference>
<dbReference type="InterPro" id="IPR036291">
    <property type="entry name" value="NAD(P)-bd_dom_sf"/>
</dbReference>
<gene>
    <name evidence="13" type="ORF">CLV35_3933</name>
</gene>
<dbReference type="InterPro" id="IPR022616">
    <property type="entry name" value="Glyco_hydro_4_C"/>
</dbReference>
<keyword evidence="9" id="KW-0533">Nickel</keyword>